<protein>
    <recommendedName>
        <fullName evidence="4">WxL domain-containing protein</fullName>
    </recommendedName>
</protein>
<evidence type="ECO:0000313" key="2">
    <source>
        <dbReference type="EMBL" id="SEF02707.1"/>
    </source>
</evidence>
<sequence>MVLHKSFSAALAAAALVVAWTVAAPAGAAMAADTTTTFTVSGGALGISAPASKDLGTGAAAGTLTAQLGAVTATDTRGALGASWTASAAATAFTNSTTPAAASITTATYSSGLATGTTGTAIFLPGQTATPAAISAIAVTAYSASVSVGNNSATWNPTVVVSVPVQAIAGDYTGTITHSLS</sequence>
<evidence type="ECO:0000256" key="1">
    <source>
        <dbReference type="SAM" id="SignalP"/>
    </source>
</evidence>
<proteinExistence type="predicted"/>
<dbReference type="Proteomes" id="UP000182725">
    <property type="component" value="Unassembled WGS sequence"/>
</dbReference>
<dbReference type="EMBL" id="FNTV01000001">
    <property type="protein sequence ID" value="SEF02707.1"/>
    <property type="molecule type" value="Genomic_DNA"/>
</dbReference>
<name>A0A1H5NPG4_9MICC</name>
<reference evidence="2 3" key="1">
    <citation type="submission" date="2016-10" db="EMBL/GenBank/DDBJ databases">
        <authorList>
            <person name="de Groot N.N."/>
        </authorList>
    </citation>
    <scope>NUCLEOTIDE SEQUENCE [LARGE SCALE GENOMIC DNA]</scope>
    <source>
        <strain evidence="2 3">DSM 22274</strain>
    </source>
</reference>
<keyword evidence="1" id="KW-0732">Signal</keyword>
<evidence type="ECO:0008006" key="4">
    <source>
        <dbReference type="Google" id="ProtNLM"/>
    </source>
</evidence>
<gene>
    <name evidence="2" type="ORF">SAMN04489740_3846</name>
</gene>
<feature type="chain" id="PRO_5010198225" description="WxL domain-containing protein" evidence="1">
    <location>
        <begin position="32"/>
        <end position="181"/>
    </location>
</feature>
<feature type="signal peptide" evidence="1">
    <location>
        <begin position="1"/>
        <end position="31"/>
    </location>
</feature>
<organism evidence="2 3">
    <name type="scientific">Arthrobacter alpinus</name>
    <dbReference type="NCBI Taxonomy" id="656366"/>
    <lineage>
        <taxon>Bacteria</taxon>
        <taxon>Bacillati</taxon>
        <taxon>Actinomycetota</taxon>
        <taxon>Actinomycetes</taxon>
        <taxon>Micrococcales</taxon>
        <taxon>Micrococcaceae</taxon>
        <taxon>Arthrobacter</taxon>
    </lineage>
</organism>
<dbReference type="RefSeq" id="WP_074712913.1">
    <property type="nucleotide sequence ID" value="NZ_FNTV01000001.1"/>
</dbReference>
<dbReference type="AlphaFoldDB" id="A0A1H5NPG4"/>
<evidence type="ECO:0000313" key="3">
    <source>
        <dbReference type="Proteomes" id="UP000182725"/>
    </source>
</evidence>
<accession>A0A1H5NPG4</accession>